<feature type="compositionally biased region" description="Polar residues" evidence="5">
    <location>
        <begin position="82"/>
        <end position="92"/>
    </location>
</feature>
<feature type="compositionally biased region" description="Basic and acidic residues" evidence="5">
    <location>
        <begin position="47"/>
        <end position="68"/>
    </location>
</feature>
<dbReference type="SMART" id="SM00132">
    <property type="entry name" value="LIM"/>
    <property type="match status" value="1"/>
</dbReference>
<dbReference type="SUPFAM" id="SSF57716">
    <property type="entry name" value="Glucocorticoid receptor-like (DNA-binding domain)"/>
    <property type="match status" value="2"/>
</dbReference>
<evidence type="ECO:0000256" key="3">
    <source>
        <dbReference type="ARBA" id="ARBA00023038"/>
    </source>
</evidence>
<accession>A0A671XNN9</accession>
<dbReference type="Gene3D" id="2.10.110.10">
    <property type="entry name" value="Cysteine Rich Protein"/>
    <property type="match status" value="1"/>
</dbReference>
<keyword evidence="1 4" id="KW-0479">Metal-binding</keyword>
<feature type="domain" description="LIM zinc-binding" evidence="6">
    <location>
        <begin position="108"/>
        <end position="168"/>
    </location>
</feature>
<keyword evidence="2 4" id="KW-0862">Zinc</keyword>
<proteinExistence type="predicted"/>
<gene>
    <name evidence="7" type="primary">LIMD2</name>
</gene>
<evidence type="ECO:0000256" key="1">
    <source>
        <dbReference type="ARBA" id="ARBA00022723"/>
    </source>
</evidence>
<keyword evidence="3 4" id="KW-0440">LIM domain</keyword>
<dbReference type="Pfam" id="PF00412">
    <property type="entry name" value="LIM"/>
    <property type="match status" value="1"/>
</dbReference>
<evidence type="ECO:0000256" key="5">
    <source>
        <dbReference type="SAM" id="MobiDB-lite"/>
    </source>
</evidence>
<evidence type="ECO:0000313" key="8">
    <source>
        <dbReference type="Proteomes" id="UP000472265"/>
    </source>
</evidence>
<dbReference type="FunFam" id="2.10.110.10:FF:000002">
    <property type="entry name" value="LIM domain and actin-binding 1"/>
    <property type="match status" value="1"/>
</dbReference>
<evidence type="ECO:0000256" key="2">
    <source>
        <dbReference type="ARBA" id="ARBA00022833"/>
    </source>
</evidence>
<dbReference type="InterPro" id="IPR001781">
    <property type="entry name" value="Znf_LIM"/>
</dbReference>
<dbReference type="Proteomes" id="UP000472265">
    <property type="component" value="Chromosome 19"/>
</dbReference>
<evidence type="ECO:0000256" key="4">
    <source>
        <dbReference type="PROSITE-ProRule" id="PRU00125"/>
    </source>
</evidence>
<organism evidence="7 8">
    <name type="scientific">Sparus aurata</name>
    <name type="common">Gilthead sea bream</name>
    <dbReference type="NCBI Taxonomy" id="8175"/>
    <lineage>
        <taxon>Eukaryota</taxon>
        <taxon>Metazoa</taxon>
        <taxon>Chordata</taxon>
        <taxon>Craniata</taxon>
        <taxon>Vertebrata</taxon>
        <taxon>Euteleostomi</taxon>
        <taxon>Actinopterygii</taxon>
        <taxon>Neopterygii</taxon>
        <taxon>Teleostei</taxon>
        <taxon>Neoteleostei</taxon>
        <taxon>Acanthomorphata</taxon>
        <taxon>Eupercaria</taxon>
        <taxon>Spariformes</taxon>
        <taxon>Sparidae</taxon>
        <taxon>Sparus</taxon>
    </lineage>
</organism>
<dbReference type="InParanoid" id="A0A671XNN9"/>
<feature type="region of interest" description="Disordered" evidence="5">
    <location>
        <begin position="47"/>
        <end position="95"/>
    </location>
</feature>
<sequence length="200" mass="23054">MIDSTWCRHSKGHSGNWTEIAAVLRVLNKCGRVKGSAVTRAGMKLREGATESGRRTTARREIRPEHMRANKKTGRSKERGNCSFSAQEQSPETGKKAKLSKFQPACQEMCSACLKPVYPMERITADKYIFHKTCFCCKQCKKKLSMYNYTPLHGEFYCIFHYQQLFRRKGNYDEGFGHVQHKNRWLLRNTADIMSNESDA</sequence>
<dbReference type="GO" id="GO:0046872">
    <property type="term" value="F:metal ion binding"/>
    <property type="evidence" value="ECO:0007669"/>
    <property type="project" value="UniProtKB-KW"/>
</dbReference>
<dbReference type="AlphaFoldDB" id="A0A671XNN9"/>
<protein>
    <submittedName>
        <fullName evidence="7">LIM domain containing 2</fullName>
    </submittedName>
</protein>
<dbReference type="PROSITE" id="PS00478">
    <property type="entry name" value="LIM_DOMAIN_1"/>
    <property type="match status" value="1"/>
</dbReference>
<dbReference type="GeneTree" id="ENSGT00940000158377"/>
<name>A0A671XNN9_SPAAU</name>
<reference evidence="7" key="3">
    <citation type="submission" date="2025-09" db="UniProtKB">
        <authorList>
            <consortium name="Ensembl"/>
        </authorList>
    </citation>
    <scope>IDENTIFICATION</scope>
</reference>
<reference evidence="7" key="1">
    <citation type="submission" date="2021-04" db="EMBL/GenBank/DDBJ databases">
        <authorList>
            <consortium name="Wellcome Sanger Institute Data Sharing"/>
        </authorList>
    </citation>
    <scope>NUCLEOTIDE SEQUENCE [LARGE SCALE GENOMIC DNA]</scope>
</reference>
<reference evidence="7" key="2">
    <citation type="submission" date="2025-08" db="UniProtKB">
        <authorList>
            <consortium name="Ensembl"/>
        </authorList>
    </citation>
    <scope>IDENTIFICATION</scope>
</reference>
<keyword evidence="8" id="KW-1185">Reference proteome</keyword>
<dbReference type="PANTHER" id="PTHR24206">
    <property type="entry name" value="OS06G0237300 PROTEIN"/>
    <property type="match status" value="1"/>
</dbReference>
<dbReference type="Ensembl" id="ENSSAUT00010055382.1">
    <property type="protein sequence ID" value="ENSSAUP00010052670.1"/>
    <property type="gene ID" value="ENSSAUG00010021845.1"/>
</dbReference>
<evidence type="ECO:0000313" key="7">
    <source>
        <dbReference type="Ensembl" id="ENSSAUP00010052670.1"/>
    </source>
</evidence>
<dbReference type="PROSITE" id="PS50023">
    <property type="entry name" value="LIM_DOMAIN_2"/>
    <property type="match status" value="1"/>
</dbReference>
<evidence type="ECO:0000259" key="6">
    <source>
        <dbReference type="PROSITE" id="PS50023"/>
    </source>
</evidence>